<proteinExistence type="predicted"/>
<evidence type="ECO:0000256" key="7">
    <source>
        <dbReference type="ARBA" id="ARBA00023145"/>
    </source>
</evidence>
<keyword evidence="6 10" id="KW-0482">Metalloprotease</keyword>
<evidence type="ECO:0000256" key="4">
    <source>
        <dbReference type="ARBA" id="ARBA00022801"/>
    </source>
</evidence>
<feature type="domain" description="ShKT" evidence="12">
    <location>
        <begin position="634"/>
        <end position="673"/>
    </location>
</feature>
<dbReference type="SMART" id="SM00235">
    <property type="entry name" value="ZnMc"/>
    <property type="match status" value="1"/>
</dbReference>
<dbReference type="InterPro" id="IPR025661">
    <property type="entry name" value="Pept_asp_AS"/>
</dbReference>
<evidence type="ECO:0000256" key="8">
    <source>
        <dbReference type="ARBA" id="ARBA00023157"/>
    </source>
</evidence>
<accession>A0A914DY70</accession>
<dbReference type="PROSITE" id="PS00640">
    <property type="entry name" value="THIOL_PROTEASE_ASN"/>
    <property type="match status" value="1"/>
</dbReference>
<dbReference type="Gene3D" id="3.90.70.10">
    <property type="entry name" value="Cysteine proteinases"/>
    <property type="match status" value="1"/>
</dbReference>
<feature type="binding site" evidence="10">
    <location>
        <position position="203"/>
    </location>
    <ligand>
        <name>Zn(2+)</name>
        <dbReference type="ChEBI" id="CHEBI:29105"/>
        <note>catalytic</note>
    </ligand>
</feature>
<dbReference type="InterPro" id="IPR001506">
    <property type="entry name" value="Peptidase_M12A"/>
</dbReference>
<dbReference type="InterPro" id="IPR034035">
    <property type="entry name" value="Astacin-like_dom"/>
</dbReference>
<evidence type="ECO:0000256" key="11">
    <source>
        <dbReference type="RuleBase" id="RU361183"/>
    </source>
</evidence>
<evidence type="ECO:0000313" key="14">
    <source>
        <dbReference type="Proteomes" id="UP000887540"/>
    </source>
</evidence>
<dbReference type="GO" id="GO:0004222">
    <property type="term" value="F:metalloendopeptidase activity"/>
    <property type="evidence" value="ECO:0007669"/>
    <property type="project" value="UniProtKB-UniRule"/>
</dbReference>
<dbReference type="InterPro" id="IPR039417">
    <property type="entry name" value="Peptidase_C1A_papain-like"/>
</dbReference>
<dbReference type="CDD" id="cd02248">
    <property type="entry name" value="Peptidase_C1A"/>
    <property type="match status" value="1"/>
</dbReference>
<dbReference type="GO" id="GO:0008270">
    <property type="term" value="F:zinc ion binding"/>
    <property type="evidence" value="ECO:0007669"/>
    <property type="project" value="UniProtKB-UniRule"/>
</dbReference>
<sequence>MVKRSYIFYFLAKSLILTSFIYEIIDSSTIQNEDTASSRVRRDVFAIEDFDADEEEDDKPDPSSLYNPEYFEGDITNYGLSSHTLKELTGEEKGVAAGRNAIANPLLKWNKVGEYVIIPFELSNDYTPFPITVIDRAFQEFQKRTCIKFVEKTTAHNDYIYIEPGEGCNSAVGKQGGKQVVSLAYDCLRGPDAVGIAIHELMHTVGFFHEQSRNDRDLYVTIDWNNVADNAKDNNFEKYNLDKITHLGTNNFEKYNLDKITHLGTSYDYESIMHYDMYAFSKNNQPTIRPTRNGAKIGQRRGFSTNDVYKINKLYNCFQLRGQQPINNQPLQRATVAPFRQTQRTTATPFRQTQRITVSPRPPVANNLQRKPPIVGSNCRSTDCHDGDQCCALWKLKGLCERNRGWMSCNCRLSCGYCSADFNYRDPSECGACWAFASVAVMETAWAIKNSSLLDLSEQNLIDCVTQNYGCQGGYPQYALVYERVNGIGTEAAYPYIAGSNGHCYSVAPKTYTTDWWYVGTDETQLTTQLYTRGALVYTMWVPNSMYYLTSTSGVYYPSTADCQAAANADSGHAVTVVGYGVDSASGYPYWLIKNSWGTNWGNAGFFKLYRGANVCSMGSSWWAASATAPAWTCSNVDDENDCKQYQSYGYCASTSPYYSFMTSNCKAACGFCSSG</sequence>
<feature type="active site" evidence="10">
    <location>
        <position position="200"/>
    </location>
</feature>
<feature type="disulfide bond" evidence="9">
    <location>
        <begin position="384"/>
        <end position="418"/>
    </location>
</feature>
<dbReference type="InterPro" id="IPR038765">
    <property type="entry name" value="Papain-like_cys_pep_sf"/>
</dbReference>
<name>A0A914DY70_9BILA</name>
<dbReference type="InterPro" id="IPR006026">
    <property type="entry name" value="Peptidase_Metallo"/>
</dbReference>
<dbReference type="PROSITE" id="PS51670">
    <property type="entry name" value="SHKT"/>
    <property type="match status" value="2"/>
</dbReference>
<keyword evidence="7" id="KW-0865">Zymogen</keyword>
<keyword evidence="3 10" id="KW-0479">Metal-binding</keyword>
<dbReference type="Proteomes" id="UP000887540">
    <property type="component" value="Unplaced"/>
</dbReference>
<dbReference type="Pfam" id="PF01549">
    <property type="entry name" value="ShK"/>
    <property type="match status" value="2"/>
</dbReference>
<dbReference type="InterPro" id="IPR024079">
    <property type="entry name" value="MetalloPept_cat_dom_sf"/>
</dbReference>
<reference evidence="15" key="1">
    <citation type="submission" date="2022-11" db="UniProtKB">
        <authorList>
            <consortium name="WormBaseParasite"/>
        </authorList>
    </citation>
    <scope>IDENTIFICATION</scope>
</reference>
<dbReference type="EC" id="3.4.24.-" evidence="11"/>
<feature type="binding site" evidence="10">
    <location>
        <position position="209"/>
    </location>
    <ligand>
        <name>Zn(2+)</name>
        <dbReference type="ChEBI" id="CHEBI:29105"/>
        <note>catalytic</note>
    </ligand>
</feature>
<dbReference type="GO" id="GO:0008234">
    <property type="term" value="F:cysteine-type peptidase activity"/>
    <property type="evidence" value="ECO:0007669"/>
    <property type="project" value="InterPro"/>
</dbReference>
<evidence type="ECO:0000256" key="3">
    <source>
        <dbReference type="ARBA" id="ARBA00022723"/>
    </source>
</evidence>
<dbReference type="Pfam" id="PF00112">
    <property type="entry name" value="Peptidase_C1"/>
    <property type="match status" value="1"/>
</dbReference>
<feature type="domain" description="ShKT" evidence="12">
    <location>
        <begin position="384"/>
        <end position="418"/>
    </location>
</feature>
<protein>
    <recommendedName>
        <fullName evidence="11">Metalloendopeptidase</fullName>
        <ecNumber evidence="11">3.4.24.-</ecNumber>
    </recommendedName>
</protein>
<comment type="function">
    <text evidence="1">Metalloprotease.</text>
</comment>
<evidence type="ECO:0000256" key="9">
    <source>
        <dbReference type="PROSITE-ProRule" id="PRU01005"/>
    </source>
</evidence>
<dbReference type="SMART" id="SM00254">
    <property type="entry name" value="ShKT"/>
    <property type="match status" value="2"/>
</dbReference>
<dbReference type="InterPro" id="IPR025660">
    <property type="entry name" value="Pept_his_AS"/>
</dbReference>
<dbReference type="AlphaFoldDB" id="A0A914DY70"/>
<dbReference type="WBParaSite" id="ACRNAN_scaffold4770.g22071.t1">
    <property type="protein sequence ID" value="ACRNAN_scaffold4770.g22071.t1"/>
    <property type="gene ID" value="ACRNAN_scaffold4770.g22071"/>
</dbReference>
<dbReference type="Pfam" id="PF01400">
    <property type="entry name" value="Astacin"/>
    <property type="match status" value="1"/>
</dbReference>
<evidence type="ECO:0000259" key="13">
    <source>
        <dbReference type="PROSITE" id="PS51864"/>
    </source>
</evidence>
<evidence type="ECO:0000256" key="6">
    <source>
        <dbReference type="ARBA" id="ARBA00023049"/>
    </source>
</evidence>
<keyword evidence="2 10" id="KW-0645">Protease</keyword>
<dbReference type="PANTHER" id="PTHR10127:SF780">
    <property type="entry name" value="METALLOENDOPEPTIDASE"/>
    <property type="match status" value="1"/>
</dbReference>
<dbReference type="InterPro" id="IPR003582">
    <property type="entry name" value="ShKT_dom"/>
</dbReference>
<evidence type="ECO:0000259" key="12">
    <source>
        <dbReference type="PROSITE" id="PS51670"/>
    </source>
</evidence>
<dbReference type="SUPFAM" id="SSF55486">
    <property type="entry name" value="Metalloproteases ('zincins'), catalytic domain"/>
    <property type="match status" value="1"/>
</dbReference>
<comment type="caution">
    <text evidence="9">Lacks conserved residue(s) required for the propagation of feature annotation.</text>
</comment>
<keyword evidence="8 9" id="KW-1015">Disulfide bond</keyword>
<evidence type="ECO:0000256" key="2">
    <source>
        <dbReference type="ARBA" id="ARBA00022670"/>
    </source>
</evidence>
<organism evidence="14 15">
    <name type="scientific">Acrobeloides nanus</name>
    <dbReference type="NCBI Taxonomy" id="290746"/>
    <lineage>
        <taxon>Eukaryota</taxon>
        <taxon>Metazoa</taxon>
        <taxon>Ecdysozoa</taxon>
        <taxon>Nematoda</taxon>
        <taxon>Chromadorea</taxon>
        <taxon>Rhabditida</taxon>
        <taxon>Tylenchina</taxon>
        <taxon>Cephalobomorpha</taxon>
        <taxon>Cephaloboidea</taxon>
        <taxon>Cephalobidae</taxon>
        <taxon>Acrobeloides</taxon>
    </lineage>
</organism>
<comment type="cofactor">
    <cofactor evidence="10 11">
        <name>Zn(2+)</name>
        <dbReference type="ChEBI" id="CHEBI:29105"/>
    </cofactor>
    <text evidence="10 11">Binds 1 zinc ion per subunit.</text>
</comment>
<dbReference type="PRINTS" id="PR00480">
    <property type="entry name" value="ASTACIN"/>
</dbReference>
<evidence type="ECO:0000256" key="5">
    <source>
        <dbReference type="ARBA" id="ARBA00022833"/>
    </source>
</evidence>
<keyword evidence="14" id="KW-1185">Reference proteome</keyword>
<dbReference type="Gene3D" id="3.40.390.10">
    <property type="entry name" value="Collagenase (Catalytic Domain)"/>
    <property type="match status" value="1"/>
</dbReference>
<evidence type="ECO:0000256" key="10">
    <source>
        <dbReference type="PROSITE-ProRule" id="PRU01211"/>
    </source>
</evidence>
<dbReference type="CDD" id="cd04280">
    <property type="entry name" value="ZnMc_astacin_like"/>
    <property type="match status" value="1"/>
</dbReference>
<dbReference type="PANTHER" id="PTHR10127">
    <property type="entry name" value="DISCOIDIN, CUB, EGF, LAMININ , AND ZINC METALLOPROTEASE DOMAIN CONTAINING"/>
    <property type="match status" value="1"/>
</dbReference>
<evidence type="ECO:0000256" key="1">
    <source>
        <dbReference type="ARBA" id="ARBA00002657"/>
    </source>
</evidence>
<dbReference type="GO" id="GO:0006508">
    <property type="term" value="P:proteolysis"/>
    <property type="evidence" value="ECO:0007669"/>
    <property type="project" value="UniProtKB-KW"/>
</dbReference>
<dbReference type="SMART" id="SM00645">
    <property type="entry name" value="Pept_C1"/>
    <property type="match status" value="1"/>
</dbReference>
<dbReference type="SUPFAM" id="SSF54001">
    <property type="entry name" value="Cysteine proteinases"/>
    <property type="match status" value="1"/>
</dbReference>
<dbReference type="InterPro" id="IPR000668">
    <property type="entry name" value="Peptidase_C1A_C"/>
</dbReference>
<feature type="binding site" evidence="10">
    <location>
        <position position="199"/>
    </location>
    <ligand>
        <name>Zn(2+)</name>
        <dbReference type="ChEBI" id="CHEBI:29105"/>
        <note>catalytic</note>
    </ligand>
</feature>
<evidence type="ECO:0000313" key="15">
    <source>
        <dbReference type="WBParaSite" id="ACRNAN_scaffold4770.g22071.t1"/>
    </source>
</evidence>
<keyword evidence="4 10" id="KW-0378">Hydrolase</keyword>
<feature type="domain" description="Peptidase M12A" evidence="13">
    <location>
        <begin position="100"/>
        <end position="318"/>
    </location>
</feature>
<dbReference type="PROSITE" id="PS51864">
    <property type="entry name" value="ASTACIN"/>
    <property type="match status" value="1"/>
</dbReference>
<dbReference type="PROSITE" id="PS00639">
    <property type="entry name" value="THIOL_PROTEASE_HIS"/>
    <property type="match status" value="1"/>
</dbReference>
<keyword evidence="5 10" id="KW-0862">Zinc</keyword>
<dbReference type="Gene3D" id="1.10.10.1940">
    <property type="match status" value="1"/>
</dbReference>